<proteinExistence type="predicted"/>
<sequence length="109" mass="12358">MCQIVGTSQQVAIRRETTDIEELVLRRTTPNDGIIRMASGSKREGFRLKGSDLDCMYWLNNYRVIMYISQSEYYNTANTTLILSDSSQSPPGFTLLEELPTPTTDKISN</sequence>
<reference evidence="1" key="1">
    <citation type="journal article" date="2012" name="Nature">
        <title>The oyster genome reveals stress adaptation and complexity of shell formation.</title>
        <authorList>
            <person name="Zhang G."/>
            <person name="Fang X."/>
            <person name="Guo X."/>
            <person name="Li L."/>
            <person name="Luo R."/>
            <person name="Xu F."/>
            <person name="Yang P."/>
            <person name="Zhang L."/>
            <person name="Wang X."/>
            <person name="Qi H."/>
            <person name="Xiong Z."/>
            <person name="Que H."/>
            <person name="Xie Y."/>
            <person name="Holland P.W."/>
            <person name="Paps J."/>
            <person name="Zhu Y."/>
            <person name="Wu F."/>
            <person name="Chen Y."/>
            <person name="Wang J."/>
            <person name="Peng C."/>
            <person name="Meng J."/>
            <person name="Yang L."/>
            <person name="Liu J."/>
            <person name="Wen B."/>
            <person name="Zhang N."/>
            <person name="Huang Z."/>
            <person name="Zhu Q."/>
            <person name="Feng Y."/>
            <person name="Mount A."/>
            <person name="Hedgecock D."/>
            <person name="Xu Z."/>
            <person name="Liu Y."/>
            <person name="Domazet-Loso T."/>
            <person name="Du Y."/>
            <person name="Sun X."/>
            <person name="Zhang S."/>
            <person name="Liu B."/>
            <person name="Cheng P."/>
            <person name="Jiang X."/>
            <person name="Li J."/>
            <person name="Fan D."/>
            <person name="Wang W."/>
            <person name="Fu W."/>
            <person name="Wang T."/>
            <person name="Wang B."/>
            <person name="Zhang J."/>
            <person name="Peng Z."/>
            <person name="Li Y."/>
            <person name="Li N."/>
            <person name="Wang J."/>
            <person name="Chen M."/>
            <person name="He Y."/>
            <person name="Tan F."/>
            <person name="Song X."/>
            <person name="Zheng Q."/>
            <person name="Huang R."/>
            <person name="Yang H."/>
            <person name="Du X."/>
            <person name="Chen L."/>
            <person name="Yang M."/>
            <person name="Gaffney P.M."/>
            <person name="Wang S."/>
            <person name="Luo L."/>
            <person name="She Z."/>
            <person name="Ming Y."/>
            <person name="Huang W."/>
            <person name="Zhang S."/>
            <person name="Huang B."/>
            <person name="Zhang Y."/>
            <person name="Qu T."/>
            <person name="Ni P."/>
            <person name="Miao G."/>
            <person name="Wang J."/>
            <person name="Wang Q."/>
            <person name="Steinberg C.E."/>
            <person name="Wang H."/>
            <person name="Li N."/>
            <person name="Qian L."/>
            <person name="Zhang G."/>
            <person name="Li Y."/>
            <person name="Yang H."/>
            <person name="Liu X."/>
            <person name="Wang J."/>
            <person name="Yin Y."/>
            <person name="Wang J."/>
        </authorList>
    </citation>
    <scope>NUCLEOTIDE SEQUENCE [LARGE SCALE GENOMIC DNA]</scope>
    <source>
        <strain evidence="1">05x7-T-G4-1.051#20</strain>
    </source>
</reference>
<name>K1R6Z3_MAGGI</name>
<dbReference type="EMBL" id="JH816788">
    <property type="protein sequence ID" value="EKC41528.1"/>
    <property type="molecule type" value="Genomic_DNA"/>
</dbReference>
<organism evidence="1">
    <name type="scientific">Magallana gigas</name>
    <name type="common">Pacific oyster</name>
    <name type="synonym">Crassostrea gigas</name>
    <dbReference type="NCBI Taxonomy" id="29159"/>
    <lineage>
        <taxon>Eukaryota</taxon>
        <taxon>Metazoa</taxon>
        <taxon>Spiralia</taxon>
        <taxon>Lophotrochozoa</taxon>
        <taxon>Mollusca</taxon>
        <taxon>Bivalvia</taxon>
        <taxon>Autobranchia</taxon>
        <taxon>Pteriomorphia</taxon>
        <taxon>Ostreida</taxon>
        <taxon>Ostreoidea</taxon>
        <taxon>Ostreidae</taxon>
        <taxon>Magallana</taxon>
    </lineage>
</organism>
<protein>
    <submittedName>
        <fullName evidence="1">Uncharacterized protein</fullName>
    </submittedName>
</protein>
<dbReference type="InParanoid" id="K1R6Z3"/>
<evidence type="ECO:0000313" key="1">
    <source>
        <dbReference type="EMBL" id="EKC41528.1"/>
    </source>
</evidence>
<dbReference type="AlphaFoldDB" id="K1R6Z3"/>
<accession>K1R6Z3</accession>
<dbReference type="HOGENOM" id="CLU_157473_0_0_1"/>
<gene>
    <name evidence="1" type="ORF">CGI_10021281</name>
</gene>